<dbReference type="EMBL" id="JALIGE010000074">
    <property type="protein sequence ID" value="MCS2162077.1"/>
    <property type="molecule type" value="Genomic_DNA"/>
</dbReference>
<proteinExistence type="predicted"/>
<protein>
    <submittedName>
        <fullName evidence="2">DUF2531 family protein</fullName>
    </submittedName>
</protein>
<dbReference type="InterPro" id="IPR019684">
    <property type="entry name" value="HofP"/>
</dbReference>
<reference evidence="2 3" key="1">
    <citation type="submission" date="2022-04" db="EMBL/GenBank/DDBJ databases">
        <title>Proposal of a three novel species of Scandinavium, Scandinavium hiltneri, Scandinavium manionii, Scandinavium tedordense.</title>
        <authorList>
            <person name="Maddock D.W."/>
            <person name="Brady C.L."/>
            <person name="Denman S."/>
            <person name="Arnold D."/>
        </authorList>
    </citation>
    <scope>NUCLEOTIDE SEQUENCE [LARGE SCALE GENOMIC DNA]</scope>
    <source>
        <strain evidence="2 3">H11S7</strain>
    </source>
</reference>
<evidence type="ECO:0000256" key="1">
    <source>
        <dbReference type="SAM" id="MobiDB-lite"/>
    </source>
</evidence>
<evidence type="ECO:0000313" key="3">
    <source>
        <dbReference type="Proteomes" id="UP001205357"/>
    </source>
</evidence>
<dbReference type="Pfam" id="PF10748">
    <property type="entry name" value="HofP"/>
    <property type="match status" value="1"/>
</dbReference>
<feature type="region of interest" description="Disordered" evidence="1">
    <location>
        <begin position="107"/>
        <end position="137"/>
    </location>
</feature>
<comment type="caution">
    <text evidence="2">The sequence shown here is derived from an EMBL/GenBank/DDBJ whole genome shotgun (WGS) entry which is preliminary data.</text>
</comment>
<feature type="compositionally biased region" description="Gly residues" evidence="1">
    <location>
        <begin position="124"/>
        <end position="137"/>
    </location>
</feature>
<organism evidence="2 3">
    <name type="scientific">Scandinavium hiltneri</name>
    <dbReference type="NCBI Taxonomy" id="2926519"/>
    <lineage>
        <taxon>Bacteria</taxon>
        <taxon>Pseudomonadati</taxon>
        <taxon>Pseudomonadota</taxon>
        <taxon>Gammaproteobacteria</taxon>
        <taxon>Enterobacterales</taxon>
        <taxon>Enterobacteriaceae</taxon>
        <taxon>Scandinavium</taxon>
    </lineage>
</organism>
<accession>A0ABT2E2T5</accession>
<dbReference type="Proteomes" id="UP001205357">
    <property type="component" value="Unassembled WGS sequence"/>
</dbReference>
<name>A0ABT2E2T5_9ENTR</name>
<keyword evidence="3" id="KW-1185">Reference proteome</keyword>
<gene>
    <name evidence="2" type="ORF">MUU47_13330</name>
</gene>
<dbReference type="RefSeq" id="WP_258988649.1">
    <property type="nucleotide sequence ID" value="NZ_JALIGE010000074.1"/>
</dbReference>
<sequence>MRLTAMTDWRVLLMLSLPCLLGMRDPFQRVEDPCATSQQTLWHYRGSVSHGEQRTGIVQVPGGKWRRLNQGQRLENGWTVADVQSGYMDITAGLDCDPSQWRWMKEGTKHDSKDASGLITDGLRGIGQGKGGLPDGG</sequence>
<evidence type="ECO:0000313" key="2">
    <source>
        <dbReference type="EMBL" id="MCS2162077.1"/>
    </source>
</evidence>